<evidence type="ECO:0000256" key="1">
    <source>
        <dbReference type="ARBA" id="ARBA00023015"/>
    </source>
</evidence>
<dbReference type="PANTHER" id="PTHR33154:SF33">
    <property type="entry name" value="TRANSCRIPTIONAL REPRESSOR SDPR"/>
    <property type="match status" value="1"/>
</dbReference>
<dbReference type="InterPro" id="IPR036388">
    <property type="entry name" value="WH-like_DNA-bd_sf"/>
</dbReference>
<dbReference type="Pfam" id="PF01022">
    <property type="entry name" value="HTH_5"/>
    <property type="match status" value="1"/>
</dbReference>
<evidence type="ECO:0000313" key="5">
    <source>
        <dbReference type="EMBL" id="KFI46709.1"/>
    </source>
</evidence>
<evidence type="ECO:0000313" key="6">
    <source>
        <dbReference type="Proteomes" id="UP000029096"/>
    </source>
</evidence>
<dbReference type="GO" id="GO:0003700">
    <property type="term" value="F:DNA-binding transcription factor activity"/>
    <property type="evidence" value="ECO:0007669"/>
    <property type="project" value="InterPro"/>
</dbReference>
<dbReference type="Proteomes" id="UP000029096">
    <property type="component" value="Unassembled WGS sequence"/>
</dbReference>
<reference evidence="5 6" key="1">
    <citation type="submission" date="2014-03" db="EMBL/GenBank/DDBJ databases">
        <title>Genomics of Bifidobacteria.</title>
        <authorList>
            <person name="Ventura M."/>
            <person name="Milani C."/>
            <person name="Lugli G.A."/>
        </authorList>
    </citation>
    <scope>NUCLEOTIDE SEQUENCE [LARGE SCALE GENOMIC DNA]</scope>
    <source>
        <strain evidence="5 6">DSM 22767</strain>
    </source>
</reference>
<protein>
    <submittedName>
        <fullName evidence="5">ArsR family transcriptional regulator</fullName>
    </submittedName>
</protein>
<dbReference type="RefSeq" id="WP_074428487.1">
    <property type="nucleotide sequence ID" value="NZ_JDUS01000001.1"/>
</dbReference>
<organism evidence="5 6">
    <name type="scientific">Bifidobacterium bohemicum DSM 22767</name>
    <dbReference type="NCBI Taxonomy" id="1437606"/>
    <lineage>
        <taxon>Bacteria</taxon>
        <taxon>Bacillati</taxon>
        <taxon>Actinomycetota</taxon>
        <taxon>Actinomycetes</taxon>
        <taxon>Bifidobacteriales</taxon>
        <taxon>Bifidobacteriaceae</taxon>
        <taxon>Bifidobacterium</taxon>
    </lineage>
</organism>
<dbReference type="SMART" id="SM00418">
    <property type="entry name" value="HTH_ARSR"/>
    <property type="match status" value="1"/>
</dbReference>
<sequence length="123" mass="13644">MSVQTTLSALADPARREILQLLRQGIMNAGELAEATGLSASRLSYHLRKLREAGLVTDSRDGTTIWYEPNLTMLDDTIVWLKQLQRNEAVSKASGYAKRSVTRGAVRLDSQKLAAREWNDEGA</sequence>
<dbReference type="AlphaFoldDB" id="A0A086ZJK9"/>
<evidence type="ECO:0000259" key="4">
    <source>
        <dbReference type="PROSITE" id="PS50987"/>
    </source>
</evidence>
<dbReference type="eggNOG" id="COG0640">
    <property type="taxonomic scope" value="Bacteria"/>
</dbReference>
<dbReference type="InterPro" id="IPR011991">
    <property type="entry name" value="ArsR-like_HTH"/>
</dbReference>
<evidence type="ECO:0000256" key="3">
    <source>
        <dbReference type="ARBA" id="ARBA00023163"/>
    </source>
</evidence>
<gene>
    <name evidence="5" type="ORF">BBOH_0181</name>
</gene>
<proteinExistence type="predicted"/>
<dbReference type="InterPro" id="IPR051081">
    <property type="entry name" value="HTH_MetalResp_TranReg"/>
</dbReference>
<dbReference type="InterPro" id="IPR001845">
    <property type="entry name" value="HTH_ArsR_DNA-bd_dom"/>
</dbReference>
<dbReference type="OrthoDB" id="9806976at2"/>
<name>A0A086ZJK9_9BIFI</name>
<comment type="caution">
    <text evidence="5">The sequence shown here is derived from an EMBL/GenBank/DDBJ whole genome shotgun (WGS) entry which is preliminary data.</text>
</comment>
<keyword evidence="1" id="KW-0805">Transcription regulation</keyword>
<dbReference type="NCBIfam" id="NF033788">
    <property type="entry name" value="HTH_metalloreg"/>
    <property type="match status" value="1"/>
</dbReference>
<dbReference type="CDD" id="cd00090">
    <property type="entry name" value="HTH_ARSR"/>
    <property type="match status" value="1"/>
</dbReference>
<accession>A0A086ZJK9</accession>
<dbReference type="SUPFAM" id="SSF46785">
    <property type="entry name" value="Winged helix' DNA-binding domain"/>
    <property type="match status" value="1"/>
</dbReference>
<keyword evidence="3" id="KW-0804">Transcription</keyword>
<keyword evidence="2" id="KW-0238">DNA-binding</keyword>
<dbReference type="Gene3D" id="1.10.10.10">
    <property type="entry name" value="Winged helix-like DNA-binding domain superfamily/Winged helix DNA-binding domain"/>
    <property type="match status" value="1"/>
</dbReference>
<dbReference type="PROSITE" id="PS50987">
    <property type="entry name" value="HTH_ARSR_2"/>
    <property type="match status" value="1"/>
</dbReference>
<dbReference type="GO" id="GO:0003677">
    <property type="term" value="F:DNA binding"/>
    <property type="evidence" value="ECO:0007669"/>
    <property type="project" value="UniProtKB-KW"/>
</dbReference>
<dbReference type="InterPro" id="IPR036390">
    <property type="entry name" value="WH_DNA-bd_sf"/>
</dbReference>
<keyword evidence="6" id="KW-1185">Reference proteome</keyword>
<dbReference type="EMBL" id="JGYP01000001">
    <property type="protein sequence ID" value="KFI46709.1"/>
    <property type="molecule type" value="Genomic_DNA"/>
</dbReference>
<dbReference type="STRING" id="1437606.BBOH_0181"/>
<feature type="domain" description="HTH arsR-type" evidence="4">
    <location>
        <begin position="1"/>
        <end position="89"/>
    </location>
</feature>
<evidence type="ECO:0000256" key="2">
    <source>
        <dbReference type="ARBA" id="ARBA00023125"/>
    </source>
</evidence>
<dbReference type="PRINTS" id="PR00778">
    <property type="entry name" value="HTHARSR"/>
</dbReference>
<dbReference type="PANTHER" id="PTHR33154">
    <property type="entry name" value="TRANSCRIPTIONAL REGULATOR, ARSR FAMILY"/>
    <property type="match status" value="1"/>
</dbReference>